<sequence length="101" mass="11644">MDALRRFLWTNFGATLNRKTVIISSLILLIILCALLFTITHLSVFLILTLLTSTIGGLIVFGSSYRAIDWALSDKEKRQQIEEETALKQLRDRAREKHFQH</sequence>
<evidence type="ECO:0000313" key="2">
    <source>
        <dbReference type="EMBL" id="GHO96813.1"/>
    </source>
</evidence>
<reference evidence="2" key="1">
    <citation type="submission" date="2020-10" db="EMBL/GenBank/DDBJ databases">
        <title>Taxonomic study of unclassified bacteria belonging to the class Ktedonobacteria.</title>
        <authorList>
            <person name="Yabe S."/>
            <person name="Wang C.M."/>
            <person name="Zheng Y."/>
            <person name="Sakai Y."/>
            <person name="Cavaletti L."/>
            <person name="Monciardini P."/>
            <person name="Donadio S."/>
        </authorList>
    </citation>
    <scope>NUCLEOTIDE SEQUENCE</scope>
    <source>
        <strain evidence="2">ID150040</strain>
    </source>
</reference>
<dbReference type="RefSeq" id="WP_220207410.1">
    <property type="nucleotide sequence ID" value="NZ_BNJK01000001.1"/>
</dbReference>
<protein>
    <submittedName>
        <fullName evidence="2">Uncharacterized protein</fullName>
    </submittedName>
</protein>
<keyword evidence="3" id="KW-1185">Reference proteome</keyword>
<dbReference type="Proteomes" id="UP000597444">
    <property type="component" value="Unassembled WGS sequence"/>
</dbReference>
<evidence type="ECO:0000256" key="1">
    <source>
        <dbReference type="SAM" id="Phobius"/>
    </source>
</evidence>
<evidence type="ECO:0000313" key="3">
    <source>
        <dbReference type="Proteomes" id="UP000597444"/>
    </source>
</evidence>
<accession>A0A8J3IMM2</accession>
<gene>
    <name evidence="2" type="ORF">KSF_068610</name>
</gene>
<name>A0A8J3IMM2_9CHLR</name>
<feature type="transmembrane region" description="Helical" evidence="1">
    <location>
        <begin position="45"/>
        <end position="68"/>
    </location>
</feature>
<organism evidence="2 3">
    <name type="scientific">Reticulibacter mediterranei</name>
    <dbReference type="NCBI Taxonomy" id="2778369"/>
    <lineage>
        <taxon>Bacteria</taxon>
        <taxon>Bacillati</taxon>
        <taxon>Chloroflexota</taxon>
        <taxon>Ktedonobacteria</taxon>
        <taxon>Ktedonobacterales</taxon>
        <taxon>Reticulibacteraceae</taxon>
        <taxon>Reticulibacter</taxon>
    </lineage>
</organism>
<feature type="transmembrane region" description="Helical" evidence="1">
    <location>
        <begin position="21"/>
        <end position="39"/>
    </location>
</feature>
<dbReference type="AlphaFoldDB" id="A0A8J3IMM2"/>
<keyword evidence="1" id="KW-0472">Membrane</keyword>
<dbReference type="EMBL" id="BNJK01000001">
    <property type="protein sequence ID" value="GHO96813.1"/>
    <property type="molecule type" value="Genomic_DNA"/>
</dbReference>
<comment type="caution">
    <text evidence="2">The sequence shown here is derived from an EMBL/GenBank/DDBJ whole genome shotgun (WGS) entry which is preliminary data.</text>
</comment>
<dbReference type="SUPFAM" id="SSF103473">
    <property type="entry name" value="MFS general substrate transporter"/>
    <property type="match status" value="1"/>
</dbReference>
<keyword evidence="1" id="KW-0812">Transmembrane</keyword>
<dbReference type="InterPro" id="IPR036259">
    <property type="entry name" value="MFS_trans_sf"/>
</dbReference>
<keyword evidence="1" id="KW-1133">Transmembrane helix</keyword>
<proteinExistence type="predicted"/>